<evidence type="ECO:0000313" key="3">
    <source>
        <dbReference type="Proteomes" id="UP000463138"/>
    </source>
</evidence>
<reference evidence="2 3" key="1">
    <citation type="submission" date="2018-07" db="EMBL/GenBank/DDBJ databases">
        <title>Pseudomonas laoshanensis sp. nov., isolated from soil.</title>
        <authorList>
            <person name="Sun J."/>
            <person name="Yu L."/>
            <person name="Wang M."/>
            <person name="Zhang C."/>
        </authorList>
    </citation>
    <scope>NUCLEOTIDE SEQUENCE [LARGE SCALE GENOMIC DNA]</scope>
    <source>
        <strain evidence="2 3">Y22</strain>
    </source>
</reference>
<dbReference type="Pfam" id="PF03167">
    <property type="entry name" value="UDG"/>
    <property type="match status" value="1"/>
</dbReference>
<evidence type="ECO:0000259" key="1">
    <source>
        <dbReference type="Pfam" id="PF03167"/>
    </source>
</evidence>
<proteinExistence type="predicted"/>
<gene>
    <name evidence="2" type="ORF">DT594_18045</name>
</gene>
<dbReference type="Proteomes" id="UP000463138">
    <property type="component" value="Unassembled WGS sequence"/>
</dbReference>
<dbReference type="InterPro" id="IPR026353">
    <property type="entry name" value="Hypoxan-DNA_Glyclase"/>
</dbReference>
<sequence>MTLVHSFAPLARPDAACLALGSMPGKASLNAQQYYAHPRNYFWPFMELILGIQPGLAYAERCEQLLHKRVAVWDVLKACTRSSSLDADIIEASIIPNDISGFLQQHPHVRQLFFNGAKAESSFRRHVLPDLPDALRSRIHLVRLPSTSPANASVPMAVKLSAWQQLLEGADIR</sequence>
<organism evidence="2 3">
    <name type="scientific">Halopseudomonas laoshanensis</name>
    <dbReference type="NCBI Taxonomy" id="2268758"/>
    <lineage>
        <taxon>Bacteria</taxon>
        <taxon>Pseudomonadati</taxon>
        <taxon>Pseudomonadota</taxon>
        <taxon>Gammaproteobacteria</taxon>
        <taxon>Pseudomonadales</taxon>
        <taxon>Pseudomonadaceae</taxon>
        <taxon>Halopseudomonas</taxon>
    </lineage>
</organism>
<keyword evidence="2" id="KW-0326">Glycosidase</keyword>
<dbReference type="AlphaFoldDB" id="A0A7V7GMP9"/>
<dbReference type="OrthoDB" id="9799921at2"/>
<dbReference type="GO" id="GO:0033958">
    <property type="term" value="F:DNA-deoxyinosine glycosylase activity"/>
    <property type="evidence" value="ECO:0007669"/>
    <property type="project" value="UniProtKB-EC"/>
</dbReference>
<dbReference type="EMBL" id="QOVF01000010">
    <property type="protein sequence ID" value="KAA0690491.1"/>
    <property type="molecule type" value="Genomic_DNA"/>
</dbReference>
<keyword evidence="2" id="KW-0378">Hydrolase</keyword>
<dbReference type="Gene3D" id="3.40.470.10">
    <property type="entry name" value="Uracil-DNA glycosylase-like domain"/>
    <property type="match status" value="1"/>
</dbReference>
<dbReference type="SUPFAM" id="SSF52141">
    <property type="entry name" value="Uracil-DNA glycosylase-like"/>
    <property type="match status" value="1"/>
</dbReference>
<dbReference type="EC" id="3.2.2.15" evidence="2"/>
<evidence type="ECO:0000313" key="2">
    <source>
        <dbReference type="EMBL" id="KAA0690491.1"/>
    </source>
</evidence>
<keyword evidence="3" id="KW-1185">Reference proteome</keyword>
<dbReference type="RefSeq" id="WP_149334463.1">
    <property type="nucleotide sequence ID" value="NZ_QOVF01000010.1"/>
</dbReference>
<accession>A0A7V7GMP9</accession>
<dbReference type="CDD" id="cd10032">
    <property type="entry name" value="UDG-F6_HDG"/>
    <property type="match status" value="1"/>
</dbReference>
<protein>
    <submittedName>
        <fullName evidence="2">DNA-deoxyinosine glycosylase</fullName>
        <ecNumber evidence="2">3.2.2.15</ecNumber>
    </submittedName>
</protein>
<dbReference type="NCBIfam" id="TIGR04274">
    <property type="entry name" value="hypoxanDNAglyco"/>
    <property type="match status" value="1"/>
</dbReference>
<comment type="caution">
    <text evidence="2">The sequence shown here is derived from an EMBL/GenBank/DDBJ whole genome shotgun (WGS) entry which is preliminary data.</text>
</comment>
<dbReference type="InterPro" id="IPR005122">
    <property type="entry name" value="Uracil-DNA_glycosylase-like"/>
</dbReference>
<feature type="domain" description="Uracil-DNA glycosylase-like" evidence="1">
    <location>
        <begin position="12"/>
        <end position="164"/>
    </location>
</feature>
<dbReference type="InterPro" id="IPR036895">
    <property type="entry name" value="Uracil-DNA_glycosylase-like_sf"/>
</dbReference>
<name>A0A7V7GMP9_9GAMM</name>